<proteinExistence type="evidence at transcript level"/>
<reference evidence="1" key="1">
    <citation type="journal article" date="2008" name="BMC Genomics">
        <title>A conifer genomics resource of 200,000 spruce (Picea spp.) ESTs and 6,464 high-quality, sequence-finished full-length cDNAs for Sitka spruce (Picea sitchensis).</title>
        <authorList>
            <person name="Ralph S.G."/>
            <person name="Chun H.J."/>
            <person name="Kolosova N."/>
            <person name="Cooper D."/>
            <person name="Oddy C."/>
            <person name="Ritland C.E."/>
            <person name="Kirkpatrick R."/>
            <person name="Moore R."/>
            <person name="Barber S."/>
            <person name="Holt R.A."/>
            <person name="Jones S.J."/>
            <person name="Marra M.A."/>
            <person name="Douglas C.J."/>
            <person name="Ritland K."/>
            <person name="Bohlmann J."/>
        </authorList>
    </citation>
    <scope>NUCLEOTIDE SEQUENCE</scope>
    <source>
        <tissue evidence="1">Green portion of the leader tissue</tissue>
    </source>
</reference>
<dbReference type="EMBL" id="EF082705">
    <property type="protein sequence ID" value="ABK22059.1"/>
    <property type="molecule type" value="mRNA"/>
</dbReference>
<dbReference type="AlphaFoldDB" id="A9NN48"/>
<protein>
    <submittedName>
        <fullName evidence="1">Uncharacterized protein</fullName>
    </submittedName>
</protein>
<dbReference type="PANTHER" id="PTHR34065:SF1">
    <property type="entry name" value="CELL DIVISION CONTROL PROTEIN 14"/>
    <property type="match status" value="1"/>
</dbReference>
<dbReference type="InterPro" id="IPR011989">
    <property type="entry name" value="ARM-like"/>
</dbReference>
<name>A9NN48_PICSI</name>
<dbReference type="SUPFAM" id="SSF48371">
    <property type="entry name" value="ARM repeat"/>
    <property type="match status" value="1"/>
</dbReference>
<dbReference type="InterPro" id="IPR016024">
    <property type="entry name" value="ARM-type_fold"/>
</dbReference>
<sequence>MFVEGGNGSIRRGRGAITGIEAYQSQMYLNNPPWSEDLLHSSSSSSSASSSALPGGVVDLVKSLNKQRLYREITLALRTTLRDATAEFSFLRVKGLGKLLKFLGSVVESENMIALFRETQTFTKFQVVPVLFHYSIAPKSGLVPKLDDKSSEEHTKIASPPTSNEVALALQVLEGCCLLDRDSRTLAQQHMAIKEIVRLLSAGSTLVQRACLDALIALMLDSLENQKEFERHHGVRQVAELVKNGNIDEELRLKCAEFLLLVVGNVIPSSSKFIDNIEDEEGREEPSRIESVQDDILELLGEEIASLLWAAGQLWSSIDSERKQSSLQFQAQQLLDCLDSKR</sequence>
<dbReference type="InterPro" id="IPR012535">
    <property type="entry name" value="Cell_div_Cdc14"/>
</dbReference>
<dbReference type="Pfam" id="PF08045">
    <property type="entry name" value="CDC14"/>
    <property type="match status" value="1"/>
</dbReference>
<organism evidence="1">
    <name type="scientific">Picea sitchensis</name>
    <name type="common">Sitka spruce</name>
    <name type="synonym">Pinus sitchensis</name>
    <dbReference type="NCBI Taxonomy" id="3332"/>
    <lineage>
        <taxon>Eukaryota</taxon>
        <taxon>Viridiplantae</taxon>
        <taxon>Streptophyta</taxon>
        <taxon>Embryophyta</taxon>
        <taxon>Tracheophyta</taxon>
        <taxon>Spermatophyta</taxon>
        <taxon>Pinopsida</taxon>
        <taxon>Pinidae</taxon>
        <taxon>Conifers I</taxon>
        <taxon>Pinales</taxon>
        <taxon>Pinaceae</taxon>
        <taxon>Picea</taxon>
    </lineage>
</organism>
<accession>A9NN48</accession>
<dbReference type="Gene3D" id="1.25.10.10">
    <property type="entry name" value="Leucine-rich Repeat Variant"/>
    <property type="match status" value="1"/>
</dbReference>
<evidence type="ECO:0000313" key="1">
    <source>
        <dbReference type="EMBL" id="ABK22059.1"/>
    </source>
</evidence>
<dbReference type="PANTHER" id="PTHR34065">
    <property type="entry name" value="CELL DIVISION CONTROL PROTEIN 14"/>
    <property type="match status" value="1"/>
</dbReference>